<dbReference type="AlphaFoldDB" id="Q2GPS2"/>
<organism evidence="3 4">
    <name type="scientific">Chaetomium globosum (strain ATCC 6205 / CBS 148.51 / DSM 1962 / NBRC 6347 / NRRL 1970)</name>
    <name type="common">Soil fungus</name>
    <dbReference type="NCBI Taxonomy" id="306901"/>
    <lineage>
        <taxon>Eukaryota</taxon>
        <taxon>Fungi</taxon>
        <taxon>Dikarya</taxon>
        <taxon>Ascomycota</taxon>
        <taxon>Pezizomycotina</taxon>
        <taxon>Sordariomycetes</taxon>
        <taxon>Sordariomycetidae</taxon>
        <taxon>Sordariales</taxon>
        <taxon>Chaetomiaceae</taxon>
        <taxon>Chaetomium</taxon>
    </lineage>
</organism>
<dbReference type="VEuPathDB" id="FungiDB:CHGG_10032"/>
<name>Q2GPS2_CHAGB</name>
<feature type="compositionally biased region" description="Polar residues" evidence="1">
    <location>
        <begin position="77"/>
        <end position="93"/>
    </location>
</feature>
<evidence type="ECO:0000256" key="2">
    <source>
        <dbReference type="SAM" id="Phobius"/>
    </source>
</evidence>
<dbReference type="GeneID" id="4395931"/>
<dbReference type="RefSeq" id="XP_001227959.1">
    <property type="nucleotide sequence ID" value="XM_001227958.1"/>
</dbReference>
<dbReference type="Proteomes" id="UP000001056">
    <property type="component" value="Unassembled WGS sequence"/>
</dbReference>
<dbReference type="OrthoDB" id="10450643at2759"/>
<evidence type="ECO:0000313" key="4">
    <source>
        <dbReference type="Proteomes" id="UP000001056"/>
    </source>
</evidence>
<evidence type="ECO:0000256" key="1">
    <source>
        <dbReference type="SAM" id="MobiDB-lite"/>
    </source>
</evidence>
<keyword evidence="2" id="KW-0472">Membrane</keyword>
<gene>
    <name evidence="3" type="ORF">CHGG_10032</name>
</gene>
<dbReference type="InParanoid" id="Q2GPS2"/>
<protein>
    <submittedName>
        <fullName evidence="3">Uncharacterized protein</fullName>
    </submittedName>
</protein>
<dbReference type="HOGENOM" id="CLU_1555061_0_0_1"/>
<feature type="transmembrane region" description="Helical" evidence="2">
    <location>
        <begin position="150"/>
        <end position="166"/>
    </location>
</feature>
<proteinExistence type="predicted"/>
<keyword evidence="4" id="KW-1185">Reference proteome</keyword>
<accession>Q2GPS2</accession>
<evidence type="ECO:0000313" key="3">
    <source>
        <dbReference type="EMBL" id="EAQ83628.1"/>
    </source>
</evidence>
<dbReference type="EMBL" id="CH408035">
    <property type="protein sequence ID" value="EAQ83628.1"/>
    <property type="molecule type" value="Genomic_DNA"/>
</dbReference>
<keyword evidence="2" id="KW-0812">Transmembrane</keyword>
<reference evidence="4" key="1">
    <citation type="journal article" date="2015" name="Genome Announc.">
        <title>Draft genome sequence of the cellulolytic fungus Chaetomium globosum.</title>
        <authorList>
            <person name="Cuomo C.A."/>
            <person name="Untereiner W.A."/>
            <person name="Ma L.-J."/>
            <person name="Grabherr M."/>
            <person name="Birren B.W."/>
        </authorList>
    </citation>
    <scope>NUCLEOTIDE SEQUENCE [LARGE SCALE GENOMIC DNA]</scope>
    <source>
        <strain evidence="4">ATCC 6205 / CBS 148.51 / DSM 1962 / NBRC 6347 / NRRL 1970</strain>
    </source>
</reference>
<feature type="compositionally biased region" description="Basic and acidic residues" evidence="1">
    <location>
        <begin position="61"/>
        <end position="70"/>
    </location>
</feature>
<feature type="region of interest" description="Disordered" evidence="1">
    <location>
        <begin position="1"/>
        <end position="100"/>
    </location>
</feature>
<sequence>MAPIARMPVQPPADLFISRTPPPQSTPAATPEPGDSTQRSHPAPPRSGPTEPESQAGPGRESSEGQRIKAEPCGNYNHHSNFDSNYGYNNNEKPPQLLQPRPTTLHHIEFVRAKGHGPRPEQTDALARGAREFYNQGLEHQRQRRLRRRLVLLFCFHGLAVGAAVGCRNGRN</sequence>
<keyword evidence="2" id="KW-1133">Transmembrane helix</keyword>